<dbReference type="Proteomes" id="UP000032180">
    <property type="component" value="Chromosome 6"/>
</dbReference>
<evidence type="ECO:0000313" key="3">
    <source>
        <dbReference type="Proteomes" id="UP000032180"/>
    </source>
</evidence>
<dbReference type="InterPro" id="IPR050898">
    <property type="entry name" value="Plant_acyltransferase"/>
</dbReference>
<dbReference type="Gramene" id="LPERR06G03460.1">
    <property type="protein sequence ID" value="LPERR06G03460.1"/>
    <property type="gene ID" value="LPERR06G03460"/>
</dbReference>
<evidence type="ECO:0000256" key="1">
    <source>
        <dbReference type="ARBA" id="ARBA00009861"/>
    </source>
</evidence>
<dbReference type="Pfam" id="PF02458">
    <property type="entry name" value="Transferase"/>
    <property type="match status" value="1"/>
</dbReference>
<keyword evidence="3" id="KW-1185">Reference proteome</keyword>
<dbReference type="Gene3D" id="3.30.559.10">
    <property type="entry name" value="Chloramphenicol acetyltransferase-like domain"/>
    <property type="match status" value="2"/>
</dbReference>
<reference evidence="2 3" key="1">
    <citation type="submission" date="2012-08" db="EMBL/GenBank/DDBJ databases">
        <title>Oryza genome evolution.</title>
        <authorList>
            <person name="Wing R.A."/>
        </authorList>
    </citation>
    <scope>NUCLEOTIDE SEQUENCE</scope>
</reference>
<dbReference type="EnsemblPlants" id="LPERR06G03460.1">
    <property type="protein sequence ID" value="LPERR06G03460.1"/>
    <property type="gene ID" value="LPERR06G03460"/>
</dbReference>
<dbReference type="PANTHER" id="PTHR31147:SF33">
    <property type="entry name" value="N-HYDROXYCINNAMOYL_BENZOYLTRANSFERASE, PUTATIVE-RELATED"/>
    <property type="match status" value="1"/>
</dbReference>
<dbReference type="HOGENOM" id="CLU_014546_2_0_1"/>
<evidence type="ECO:0000313" key="2">
    <source>
        <dbReference type="EnsemblPlants" id="LPERR06G03460.1"/>
    </source>
</evidence>
<name>A0A0D9WM41_9ORYZ</name>
<organism evidence="2 3">
    <name type="scientific">Leersia perrieri</name>
    <dbReference type="NCBI Taxonomy" id="77586"/>
    <lineage>
        <taxon>Eukaryota</taxon>
        <taxon>Viridiplantae</taxon>
        <taxon>Streptophyta</taxon>
        <taxon>Embryophyta</taxon>
        <taxon>Tracheophyta</taxon>
        <taxon>Spermatophyta</taxon>
        <taxon>Magnoliopsida</taxon>
        <taxon>Liliopsida</taxon>
        <taxon>Poales</taxon>
        <taxon>Poaceae</taxon>
        <taxon>BOP clade</taxon>
        <taxon>Oryzoideae</taxon>
        <taxon>Oryzeae</taxon>
        <taxon>Oryzinae</taxon>
        <taxon>Leersia</taxon>
    </lineage>
</organism>
<dbReference type="eggNOG" id="ENOG502QUVF">
    <property type="taxonomic scope" value="Eukaryota"/>
</dbReference>
<protein>
    <submittedName>
        <fullName evidence="2">Uncharacterized protein</fullName>
    </submittedName>
</protein>
<reference evidence="2" key="3">
    <citation type="submission" date="2015-04" db="UniProtKB">
        <authorList>
            <consortium name="EnsemblPlants"/>
        </authorList>
    </citation>
    <scope>IDENTIFICATION</scope>
</reference>
<dbReference type="STRING" id="77586.A0A0D9WM41"/>
<dbReference type="PANTHER" id="PTHR31147">
    <property type="entry name" value="ACYL TRANSFERASE 4"/>
    <property type="match status" value="1"/>
</dbReference>
<proteinExistence type="inferred from homology"/>
<dbReference type="GO" id="GO:0050734">
    <property type="term" value="F:hydroxycinnamoyltransferase activity"/>
    <property type="evidence" value="ECO:0007669"/>
    <property type="project" value="UniProtKB-ARBA"/>
</dbReference>
<reference evidence="3" key="2">
    <citation type="submission" date="2013-12" db="EMBL/GenBank/DDBJ databases">
        <authorList>
            <person name="Yu Y."/>
            <person name="Lee S."/>
            <person name="de Baynast K."/>
            <person name="Wissotski M."/>
            <person name="Liu L."/>
            <person name="Talag J."/>
            <person name="Goicoechea J."/>
            <person name="Angelova A."/>
            <person name="Jetty R."/>
            <person name="Kudrna D."/>
            <person name="Golser W."/>
            <person name="Rivera L."/>
            <person name="Zhang J."/>
            <person name="Wing R."/>
        </authorList>
    </citation>
    <scope>NUCLEOTIDE SEQUENCE</scope>
</reference>
<sequence>MDSPPSPKLLVLEIVHLSPPPLEASPMAFPLSGLDTDRNVFDVTFRTVRLFPPHPPSIDPLAVLPRAFSAALGLFLPLAGTLAAVDGDGGRGFVRSGADDDSVPLVLAAFDGMALADVDTDDPCSALLELLAPADDGGSPVLALQATRFACGGVALGMRVAHALCDGAGATKFLSAAARFARGETTPPVAVPPVVWERRERLGPRNPPRMAKPFDRILAAARHGPYSDQTCDEQPQVVRACFHVSDARVETLREKLSGEVGVKLTTFEILAAFIWRARVKAKSTSPDEVVKMVYSMNISKLLSPPLPDGYWGNVCVPVYVTLAGGELITQPLSHTATMIKNRKREIDDEYVRSYIDLHELHRGDAGGGGVTAGRGVSAFTDWRRLGHSEVDFGWGPPDAVLPLSWRLLGSVEPCFFLPYGAGDGRRRRHGFKVFVAVTAEALPRFREEMQEILLQPQCYSSRQKL</sequence>
<accession>A0A0D9WM41</accession>
<dbReference type="InterPro" id="IPR023213">
    <property type="entry name" value="CAT-like_dom_sf"/>
</dbReference>
<comment type="similarity">
    <text evidence="1">Belongs to the plant acyltransferase family.</text>
</comment>
<dbReference type="AlphaFoldDB" id="A0A0D9WM41"/>